<dbReference type="EMBL" id="CP013655">
    <property type="protein sequence ID" value="ALS38485.1"/>
    <property type="molecule type" value="Genomic_DNA"/>
</dbReference>
<dbReference type="Pfam" id="PF09848">
    <property type="entry name" value="SLFN-g3_helicase"/>
    <property type="match status" value="1"/>
</dbReference>
<feature type="domain" description="Schlafen group 3-like DNA/RNA helicase" evidence="1">
    <location>
        <begin position="210"/>
        <end position="375"/>
    </location>
</feature>
<dbReference type="Proteomes" id="UP000067523">
    <property type="component" value="Chromosome"/>
</dbReference>
<dbReference type="InterPro" id="IPR018647">
    <property type="entry name" value="SLFN_3-like_DNA/RNA_helicase"/>
</dbReference>
<dbReference type="InterPro" id="IPR027417">
    <property type="entry name" value="P-loop_NTPase"/>
</dbReference>
<dbReference type="RefSeq" id="WP_208928034.1">
    <property type="nucleotide sequence ID" value="NZ_CP013655.1"/>
</dbReference>
<dbReference type="STRING" id="118060.ATZ35_15430"/>
<name>A0A0U2LYP3_9ENTE</name>
<accession>A0A0U2LYP3</accession>
<gene>
    <name evidence="2" type="ORF">ATZ35_15430</name>
</gene>
<organism evidence="2 3">
    <name type="scientific">Enterococcus rotai</name>
    <dbReference type="NCBI Taxonomy" id="118060"/>
    <lineage>
        <taxon>Bacteria</taxon>
        <taxon>Bacillati</taxon>
        <taxon>Bacillota</taxon>
        <taxon>Bacilli</taxon>
        <taxon>Lactobacillales</taxon>
        <taxon>Enterococcaceae</taxon>
        <taxon>Enterococcus</taxon>
    </lineage>
</organism>
<keyword evidence="3" id="KW-1185">Reference proteome</keyword>
<dbReference type="AlphaFoldDB" id="A0A0U2LYP3"/>
<sequence>MDLLTYAYFIKNNDEEKIKEFNRRMMIDLKLHEIKSVESLIDTLSLSYTEEWISWVTEGFLLSYKIPQIGEEFDLLKMGSNYHINIELKSDLDLDKMKKQLIRKMSYLSALDVESYCISFSSEQNRFFQLNQDFLLEEISVEKLAEIINKQEYEKLTLENIDAFFEPSNYLISPFNTVDKFINDEYFLTNHQEKIKKEILKKIEMDEYFFMLEGGAGTGKTLLLYDIIKNMSENELVLHVGNLNDGHLKLRNEYGFNIHPVYKLNENINENINIIFVDESQRIREKQLKQIVHYCTLNKVPCIFSLDKEQCLHNSEIEYDVKSKLESITNKGNKFKLTEKIRSNEELANFIKLFLKTPINQTKNLSKDDVNSCFETFLDLNIDFSSDDLANFIKTVNRIAKNYDGKISEKSFSKDFVKFINSLRQEINISVPNRYNNIEIKYFSNMDNAKKYVSFKSKNGFKPLTYATSQYGKEPLDRLVTDDETPHKVIGQEFENVIVILDKNFGYKPNSNGKYEVFTGTSNSYYHSVKMFFQNITRSRKKISIVIVDNMELFNIGTSILERF</sequence>
<evidence type="ECO:0000313" key="2">
    <source>
        <dbReference type="EMBL" id="ALS38485.1"/>
    </source>
</evidence>
<dbReference type="KEGG" id="erx:ATZ35_15430"/>
<evidence type="ECO:0000313" key="3">
    <source>
        <dbReference type="Proteomes" id="UP000067523"/>
    </source>
</evidence>
<reference evidence="3" key="1">
    <citation type="submission" date="2015-12" db="EMBL/GenBank/DDBJ databases">
        <authorList>
            <person name="Lauer A."/>
            <person name="Humrighouse B."/>
            <person name="Loparev V."/>
            <person name="Shewmaker P.L."/>
            <person name="Whitney A.M."/>
            <person name="McLaughlin R.W."/>
        </authorList>
    </citation>
    <scope>NUCLEOTIDE SEQUENCE [LARGE SCALE GENOMIC DNA]</scope>
    <source>
        <strain evidence="3">LMG 26678</strain>
    </source>
</reference>
<protein>
    <recommendedName>
        <fullName evidence="1">Schlafen group 3-like DNA/RNA helicase domain-containing protein</fullName>
    </recommendedName>
</protein>
<dbReference type="SUPFAM" id="SSF52540">
    <property type="entry name" value="P-loop containing nucleoside triphosphate hydrolases"/>
    <property type="match status" value="2"/>
</dbReference>
<proteinExistence type="predicted"/>
<evidence type="ECO:0000259" key="1">
    <source>
        <dbReference type="Pfam" id="PF09848"/>
    </source>
</evidence>
<dbReference type="Gene3D" id="3.40.50.300">
    <property type="entry name" value="P-loop containing nucleotide triphosphate hydrolases"/>
    <property type="match status" value="1"/>
</dbReference>